<reference evidence="2 3" key="2">
    <citation type="submission" date="2013-11" db="EMBL/GenBank/DDBJ databases">
        <title>Whole genome shotgun sequence of Vibrio halioticoli NBRC 102217.</title>
        <authorList>
            <person name="Isaki S."/>
            <person name="Kimura A."/>
            <person name="Ohji S."/>
            <person name="Hosoyama A."/>
            <person name="Fujita N."/>
            <person name="Hashimoto M."/>
            <person name="Hosoyama Y."/>
            <person name="Yamazoe A."/>
        </authorList>
    </citation>
    <scope>NUCLEOTIDE SEQUENCE [LARGE SCALE GENOMIC DNA]</scope>
    <source>
        <strain evidence="2 3">NBRC 102217</strain>
    </source>
</reference>
<organism evidence="2 3">
    <name type="scientific">Vibrio halioticoli NBRC 102217</name>
    <dbReference type="NCBI Taxonomy" id="1219072"/>
    <lineage>
        <taxon>Bacteria</taxon>
        <taxon>Pseudomonadati</taxon>
        <taxon>Pseudomonadota</taxon>
        <taxon>Gammaproteobacteria</taxon>
        <taxon>Vibrionales</taxon>
        <taxon>Vibrionaceae</taxon>
        <taxon>Vibrio</taxon>
    </lineage>
</organism>
<name>V5FJY7_9VIBR</name>
<feature type="domain" description="Glycosyltransferase 2-like" evidence="1">
    <location>
        <begin position="12"/>
        <end position="129"/>
    </location>
</feature>
<dbReference type="PANTHER" id="PTHR22916">
    <property type="entry name" value="GLYCOSYLTRANSFERASE"/>
    <property type="match status" value="1"/>
</dbReference>
<gene>
    <name evidence="2" type="ORF">VHA01S_032_00060</name>
</gene>
<dbReference type="EMBL" id="BAUJ01000032">
    <property type="protein sequence ID" value="GAD90056.1"/>
    <property type="molecule type" value="Genomic_DNA"/>
</dbReference>
<dbReference type="Gene3D" id="3.90.550.10">
    <property type="entry name" value="Spore Coat Polysaccharide Biosynthesis Protein SpsA, Chain A"/>
    <property type="match status" value="1"/>
</dbReference>
<dbReference type="InterPro" id="IPR029044">
    <property type="entry name" value="Nucleotide-diphossugar_trans"/>
</dbReference>
<dbReference type="GO" id="GO:0016758">
    <property type="term" value="F:hexosyltransferase activity"/>
    <property type="evidence" value="ECO:0007669"/>
    <property type="project" value="UniProtKB-ARBA"/>
</dbReference>
<evidence type="ECO:0000313" key="2">
    <source>
        <dbReference type="EMBL" id="GAD90056.1"/>
    </source>
</evidence>
<proteinExistence type="predicted"/>
<sequence>MSVYKSDNLYYFETALNSMLNQSYKCDIYIFIDGEIDKGILDIIYSYSKLDNVFYVKSNVNIGLAKALNNLIDLIIEHDYDYVARMDSDDISHSDRIEKQVGFLNENSDISVVGTACHEFGASFALDKKVLPTNHDDLRRFSVYRCPFVHPTVMFRSSIFNCGVRYPEDSPLTEDMALWFKLLDLGHRFSNINECLLDYRLNEDTLIRRGGFKKGIIEFKLRMKYMLKLKLISIKNILLISSRLVFHILPERVLKKMYMSR</sequence>
<dbReference type="Pfam" id="PF00535">
    <property type="entry name" value="Glycos_transf_2"/>
    <property type="match status" value="1"/>
</dbReference>
<dbReference type="SUPFAM" id="SSF53448">
    <property type="entry name" value="Nucleotide-diphospho-sugar transferases"/>
    <property type="match status" value="1"/>
</dbReference>
<evidence type="ECO:0000259" key="1">
    <source>
        <dbReference type="Pfam" id="PF00535"/>
    </source>
</evidence>
<dbReference type="InterPro" id="IPR001173">
    <property type="entry name" value="Glyco_trans_2-like"/>
</dbReference>
<reference evidence="2 3" key="1">
    <citation type="submission" date="2013-10" db="EMBL/GenBank/DDBJ databases">
        <authorList>
            <person name="Ichikawa N."/>
            <person name="Kimura A."/>
            <person name="Ohji S."/>
            <person name="Hosoyama A."/>
            <person name="Fujita N."/>
        </authorList>
    </citation>
    <scope>NUCLEOTIDE SEQUENCE [LARGE SCALE GENOMIC DNA]</scope>
    <source>
        <strain evidence="2 3">NBRC 102217</strain>
    </source>
</reference>
<dbReference type="PANTHER" id="PTHR22916:SF3">
    <property type="entry name" value="UDP-GLCNAC:BETAGAL BETA-1,3-N-ACETYLGLUCOSAMINYLTRANSFERASE-LIKE PROTEIN 1"/>
    <property type="match status" value="1"/>
</dbReference>
<dbReference type="eggNOG" id="COG1215">
    <property type="taxonomic scope" value="Bacteria"/>
</dbReference>
<dbReference type="Proteomes" id="UP000017800">
    <property type="component" value="Unassembled WGS sequence"/>
</dbReference>
<evidence type="ECO:0000313" key="3">
    <source>
        <dbReference type="Proteomes" id="UP000017800"/>
    </source>
</evidence>
<accession>V5FJY7</accession>
<comment type="caution">
    <text evidence="2">The sequence shown here is derived from an EMBL/GenBank/DDBJ whole genome shotgun (WGS) entry which is preliminary data.</text>
</comment>
<keyword evidence="3" id="KW-1185">Reference proteome</keyword>
<protein>
    <recommendedName>
        <fullName evidence="1">Glycosyltransferase 2-like domain-containing protein</fullName>
    </recommendedName>
</protein>
<dbReference type="AlphaFoldDB" id="V5FJY7"/>